<dbReference type="EMBL" id="CP000155">
    <property type="protein sequence ID" value="ABC29802.1"/>
    <property type="molecule type" value="Genomic_DNA"/>
</dbReference>
<accession>Q2SHS2</accession>
<dbReference type="KEGG" id="hch:HCH_03036"/>
<protein>
    <submittedName>
        <fullName evidence="6">cAMP-binding protein-catabolite gene activator and regulatory subunit of cAMP-dependent protein kinase</fullName>
    </submittedName>
</protein>
<dbReference type="PROSITE" id="PS51063">
    <property type="entry name" value="HTH_CRP_2"/>
    <property type="match status" value="1"/>
</dbReference>
<dbReference type="GO" id="GO:0005829">
    <property type="term" value="C:cytosol"/>
    <property type="evidence" value="ECO:0007669"/>
    <property type="project" value="TreeGrafter"/>
</dbReference>
<dbReference type="Gene3D" id="2.60.120.10">
    <property type="entry name" value="Jelly Rolls"/>
    <property type="match status" value="1"/>
</dbReference>
<feature type="domain" description="Cyclic nucleotide-binding" evidence="4">
    <location>
        <begin position="19"/>
        <end position="122"/>
    </location>
</feature>
<dbReference type="eggNOG" id="COG0664">
    <property type="taxonomic scope" value="Bacteria"/>
</dbReference>
<dbReference type="InterPro" id="IPR018490">
    <property type="entry name" value="cNMP-bd_dom_sf"/>
</dbReference>
<gene>
    <name evidence="6" type="ordered locus">HCH_03036</name>
</gene>
<dbReference type="PANTHER" id="PTHR24567">
    <property type="entry name" value="CRP FAMILY TRANSCRIPTIONAL REGULATORY PROTEIN"/>
    <property type="match status" value="1"/>
</dbReference>
<dbReference type="RefSeq" id="WP_011396871.1">
    <property type="nucleotide sequence ID" value="NC_007645.1"/>
</dbReference>
<organism evidence="6 7">
    <name type="scientific">Hahella chejuensis (strain KCTC 2396)</name>
    <dbReference type="NCBI Taxonomy" id="349521"/>
    <lineage>
        <taxon>Bacteria</taxon>
        <taxon>Pseudomonadati</taxon>
        <taxon>Pseudomonadota</taxon>
        <taxon>Gammaproteobacteria</taxon>
        <taxon>Oceanospirillales</taxon>
        <taxon>Hahellaceae</taxon>
        <taxon>Hahella</taxon>
    </lineage>
</organism>
<proteinExistence type="predicted"/>
<dbReference type="GO" id="GO:0003677">
    <property type="term" value="F:DNA binding"/>
    <property type="evidence" value="ECO:0007669"/>
    <property type="project" value="UniProtKB-KW"/>
</dbReference>
<dbReference type="Pfam" id="PF00027">
    <property type="entry name" value="cNMP_binding"/>
    <property type="match status" value="1"/>
</dbReference>
<evidence type="ECO:0000259" key="5">
    <source>
        <dbReference type="PROSITE" id="PS51063"/>
    </source>
</evidence>
<evidence type="ECO:0000259" key="4">
    <source>
        <dbReference type="PROSITE" id="PS50042"/>
    </source>
</evidence>
<dbReference type="GO" id="GO:0016301">
    <property type="term" value="F:kinase activity"/>
    <property type="evidence" value="ECO:0007669"/>
    <property type="project" value="UniProtKB-KW"/>
</dbReference>
<dbReference type="OrthoDB" id="6881322at2"/>
<dbReference type="SMART" id="SM00419">
    <property type="entry name" value="HTH_CRP"/>
    <property type="match status" value="1"/>
</dbReference>
<keyword evidence="6" id="KW-0808">Transferase</keyword>
<dbReference type="Proteomes" id="UP000000238">
    <property type="component" value="Chromosome"/>
</dbReference>
<dbReference type="PROSITE" id="PS50042">
    <property type="entry name" value="CNMP_BINDING_3"/>
    <property type="match status" value="1"/>
</dbReference>
<name>Q2SHS2_HAHCH</name>
<keyword evidence="1" id="KW-0805">Transcription regulation</keyword>
<dbReference type="STRING" id="349521.HCH_03036"/>
<sequence>MPDKLLIHDYYDLLNRGAWFRAIPEDLKTELLNLAQIKALRTGEFLFQRGDKPAGIYAVVKGSLRVAGVNENGKEAILAFVEPPNWFGEIALFDRLDRTHSALAESPTTLLHLPQKGLETLLAAKPHFWRDFGVLLCFKLRLAFRAVEDATLLPAPLRLARRLVVMAEGYGDFSGQARRVIHIQQEQLGMMLGVSRQTVNQILKELEQKGLIATSYGEIQILDMDALKSQAGMLE</sequence>
<feature type="domain" description="HTH crp-type" evidence="5">
    <location>
        <begin position="153"/>
        <end position="225"/>
    </location>
</feature>
<dbReference type="Pfam" id="PF13545">
    <property type="entry name" value="HTH_Crp_2"/>
    <property type="match status" value="1"/>
</dbReference>
<evidence type="ECO:0000313" key="7">
    <source>
        <dbReference type="Proteomes" id="UP000000238"/>
    </source>
</evidence>
<dbReference type="InterPro" id="IPR014710">
    <property type="entry name" value="RmlC-like_jellyroll"/>
</dbReference>
<dbReference type="AlphaFoldDB" id="Q2SHS2"/>
<keyword evidence="3" id="KW-0804">Transcription</keyword>
<dbReference type="SUPFAM" id="SSF51206">
    <property type="entry name" value="cAMP-binding domain-like"/>
    <property type="match status" value="1"/>
</dbReference>
<dbReference type="CDD" id="cd00038">
    <property type="entry name" value="CAP_ED"/>
    <property type="match status" value="1"/>
</dbReference>
<keyword evidence="7" id="KW-1185">Reference proteome</keyword>
<dbReference type="PANTHER" id="PTHR24567:SF74">
    <property type="entry name" value="HTH-TYPE TRANSCRIPTIONAL REGULATOR ARCR"/>
    <property type="match status" value="1"/>
</dbReference>
<evidence type="ECO:0000256" key="2">
    <source>
        <dbReference type="ARBA" id="ARBA00023125"/>
    </source>
</evidence>
<dbReference type="SUPFAM" id="SSF46785">
    <property type="entry name" value="Winged helix' DNA-binding domain"/>
    <property type="match status" value="1"/>
</dbReference>
<dbReference type="GO" id="GO:0003700">
    <property type="term" value="F:DNA-binding transcription factor activity"/>
    <property type="evidence" value="ECO:0007669"/>
    <property type="project" value="TreeGrafter"/>
</dbReference>
<keyword evidence="6" id="KW-0418">Kinase</keyword>
<dbReference type="SMART" id="SM00100">
    <property type="entry name" value="cNMP"/>
    <property type="match status" value="1"/>
</dbReference>
<dbReference type="InterPro" id="IPR036390">
    <property type="entry name" value="WH_DNA-bd_sf"/>
</dbReference>
<evidence type="ECO:0000256" key="1">
    <source>
        <dbReference type="ARBA" id="ARBA00023015"/>
    </source>
</evidence>
<dbReference type="InterPro" id="IPR012318">
    <property type="entry name" value="HTH_CRP"/>
</dbReference>
<dbReference type="InterPro" id="IPR000595">
    <property type="entry name" value="cNMP-bd_dom"/>
</dbReference>
<reference evidence="6 7" key="1">
    <citation type="journal article" date="2005" name="Nucleic Acids Res.">
        <title>Genomic blueprint of Hahella chejuensis, a marine microbe producing an algicidal agent.</title>
        <authorList>
            <person name="Jeong H."/>
            <person name="Yim J.H."/>
            <person name="Lee C."/>
            <person name="Choi S.-H."/>
            <person name="Park Y.K."/>
            <person name="Yoon S.H."/>
            <person name="Hur C.-G."/>
            <person name="Kang H.-Y."/>
            <person name="Kim D."/>
            <person name="Lee H.H."/>
            <person name="Park K.H."/>
            <person name="Park S.-H."/>
            <person name="Park H.-S."/>
            <person name="Lee H.K."/>
            <person name="Oh T.K."/>
            <person name="Kim J.F."/>
        </authorList>
    </citation>
    <scope>NUCLEOTIDE SEQUENCE [LARGE SCALE GENOMIC DNA]</scope>
    <source>
        <strain evidence="6 7">KCTC 2396</strain>
    </source>
</reference>
<dbReference type="InterPro" id="IPR050397">
    <property type="entry name" value="Env_Response_Regulators"/>
</dbReference>
<dbReference type="HOGENOM" id="CLU_075053_3_4_6"/>
<keyword evidence="2" id="KW-0238">DNA-binding</keyword>
<evidence type="ECO:0000256" key="3">
    <source>
        <dbReference type="ARBA" id="ARBA00023163"/>
    </source>
</evidence>
<evidence type="ECO:0000313" key="6">
    <source>
        <dbReference type="EMBL" id="ABC29802.1"/>
    </source>
</evidence>